<dbReference type="NCBIfam" id="TIGR01474">
    <property type="entry name" value="ubiA_proteo"/>
    <property type="match status" value="1"/>
</dbReference>
<evidence type="ECO:0000313" key="14">
    <source>
        <dbReference type="EMBL" id="PWN56677.1"/>
    </source>
</evidence>
<evidence type="ECO:0000256" key="1">
    <source>
        <dbReference type="ARBA" id="ARBA00001946"/>
    </source>
</evidence>
<keyword evidence="15" id="KW-1185">Reference proteome</keyword>
<comment type="similarity">
    <text evidence="3 12">Belongs to the UbiA prenyltransferase family.</text>
</comment>
<comment type="function">
    <text evidence="12">Catalyzes the prenylation of para-hydroxybenzoate (PHB) with an all-trans polyprenyl group. Mediates the second step in the final reaction sequence of ubiquinone-8 (UQ-8) biosynthesis, which is the condensation of the polyisoprenoid side chain with PHB, generating the first membrane-bound Q intermediate 3-octaprenyl-4-hydroxybenzoate.</text>
</comment>
<protein>
    <recommendedName>
        <fullName evidence="12 13">4-hydroxybenzoate octaprenyltransferase</fullName>
        <ecNumber evidence="12 13">2.5.1.39</ecNumber>
    </recommendedName>
    <alternativeName>
        <fullName evidence="12">4-HB polyprenyltransferase</fullName>
    </alternativeName>
</protein>
<dbReference type="GO" id="GO:0006744">
    <property type="term" value="P:ubiquinone biosynthetic process"/>
    <property type="evidence" value="ECO:0007669"/>
    <property type="project" value="UniProtKB-UniRule"/>
</dbReference>
<dbReference type="CDD" id="cd13959">
    <property type="entry name" value="PT_UbiA_COQ2"/>
    <property type="match status" value="1"/>
</dbReference>
<dbReference type="InterPro" id="IPR000537">
    <property type="entry name" value="UbiA_prenyltransferase"/>
</dbReference>
<dbReference type="PROSITE" id="PS00943">
    <property type="entry name" value="UBIA"/>
    <property type="match status" value="1"/>
</dbReference>
<keyword evidence="9 12" id="KW-0460">Magnesium</keyword>
<evidence type="ECO:0000256" key="2">
    <source>
        <dbReference type="ARBA" id="ARBA00004141"/>
    </source>
</evidence>
<evidence type="ECO:0000256" key="6">
    <source>
        <dbReference type="ARBA" id="ARBA00022679"/>
    </source>
</evidence>
<dbReference type="PANTHER" id="PTHR11048">
    <property type="entry name" value="PRENYLTRANSFERASES"/>
    <property type="match status" value="1"/>
</dbReference>
<dbReference type="InterPro" id="IPR006370">
    <property type="entry name" value="HB_polyprenyltransferase-like"/>
</dbReference>
<keyword evidence="5 12" id="KW-0997">Cell inner membrane</keyword>
<dbReference type="AlphaFoldDB" id="A0A363UMM7"/>
<dbReference type="HAMAP" id="MF_01635">
    <property type="entry name" value="UbiA"/>
    <property type="match status" value="1"/>
</dbReference>
<accession>A0A363UMM7</accession>
<evidence type="ECO:0000256" key="3">
    <source>
        <dbReference type="ARBA" id="ARBA00005985"/>
    </source>
</evidence>
<dbReference type="EC" id="2.5.1.39" evidence="12 13"/>
<dbReference type="OrthoDB" id="9782418at2"/>
<dbReference type="UniPathway" id="UPA00232"/>
<proteinExistence type="inferred from homology"/>
<evidence type="ECO:0000256" key="4">
    <source>
        <dbReference type="ARBA" id="ARBA00022475"/>
    </source>
</evidence>
<evidence type="ECO:0000256" key="7">
    <source>
        <dbReference type="ARBA" id="ARBA00022688"/>
    </source>
</evidence>
<gene>
    <name evidence="12 14" type="primary">ubiA</name>
    <name evidence="14" type="ORF">DEH80_05870</name>
</gene>
<feature type="transmembrane region" description="Helical" evidence="12">
    <location>
        <begin position="46"/>
        <end position="68"/>
    </location>
</feature>
<sequence length="290" mass="32334">MRFARQKLLDYALLMRLDRPIGIWLLLWPTLWALWLAAGGPPDRDVLLIFVAGVVLMRSAGCIINDVSDHDIDPHVQRTANRPIAAGRVSRREGVMLFLLLALVAFALVWQTNWLTMLLSVPAVLIAASYPLAKRWHHLPQAHLGIAFSWGIPMAFAAQTGTVSWIAWPLFLANLLWTVAYDTFYAMADREEDLKIGVRSSAILFGRADRLVTGLLQFATLWVLFMLGLSLDYGLFYNLGLAAAAAMALQQQWQIRHREAPACFAAFLANHRFGAVIFAGLLLETWPAAA</sequence>
<reference evidence="14 15" key="1">
    <citation type="submission" date="2018-05" db="EMBL/GenBank/DDBJ databases">
        <title>Abyssibacter profundi OUC007T gen. nov., sp. nov, a marine bacterium isolated from seawater of the Mariana Trench.</title>
        <authorList>
            <person name="Zhou S."/>
        </authorList>
    </citation>
    <scope>NUCLEOTIDE SEQUENCE [LARGE SCALE GENOMIC DNA]</scope>
    <source>
        <strain evidence="14 15">OUC007</strain>
    </source>
</reference>
<organism evidence="14 15">
    <name type="scientific">Abyssibacter profundi</name>
    <dbReference type="NCBI Taxonomy" id="2182787"/>
    <lineage>
        <taxon>Bacteria</taxon>
        <taxon>Pseudomonadati</taxon>
        <taxon>Pseudomonadota</taxon>
        <taxon>Gammaproteobacteria</taxon>
        <taxon>Chromatiales</taxon>
        <taxon>Oceanococcaceae</taxon>
        <taxon>Abyssibacter</taxon>
    </lineage>
</organism>
<comment type="catalytic activity">
    <reaction evidence="12">
        <text>all-trans-octaprenyl diphosphate + 4-hydroxybenzoate = 4-hydroxy-3-(all-trans-octaprenyl)benzoate + diphosphate</text>
        <dbReference type="Rhea" id="RHEA:27782"/>
        <dbReference type="ChEBI" id="CHEBI:1617"/>
        <dbReference type="ChEBI" id="CHEBI:17879"/>
        <dbReference type="ChEBI" id="CHEBI:33019"/>
        <dbReference type="ChEBI" id="CHEBI:57711"/>
        <dbReference type="EC" id="2.5.1.39"/>
    </reaction>
</comment>
<dbReference type="Gene3D" id="1.20.120.1780">
    <property type="entry name" value="UbiA prenyltransferase"/>
    <property type="match status" value="1"/>
</dbReference>
<keyword evidence="6 12" id="KW-0808">Transferase</keyword>
<feature type="transmembrane region" description="Helical" evidence="12">
    <location>
        <begin position="262"/>
        <end position="283"/>
    </location>
</feature>
<evidence type="ECO:0000313" key="15">
    <source>
        <dbReference type="Proteomes" id="UP000251800"/>
    </source>
</evidence>
<evidence type="ECO:0000256" key="10">
    <source>
        <dbReference type="ARBA" id="ARBA00022989"/>
    </source>
</evidence>
<dbReference type="Gene3D" id="1.10.357.140">
    <property type="entry name" value="UbiA prenyltransferase"/>
    <property type="match status" value="1"/>
</dbReference>
<evidence type="ECO:0000256" key="12">
    <source>
        <dbReference type="HAMAP-Rule" id="MF_01635"/>
    </source>
</evidence>
<name>A0A363UMM7_9GAMM</name>
<dbReference type="RefSeq" id="WP_109719871.1">
    <property type="nucleotide sequence ID" value="NZ_QEQK01000005.1"/>
</dbReference>
<comment type="pathway">
    <text evidence="12">Cofactor biosynthesis; ubiquinone biosynthesis.</text>
</comment>
<evidence type="ECO:0000256" key="5">
    <source>
        <dbReference type="ARBA" id="ARBA00022519"/>
    </source>
</evidence>
<dbReference type="FunFam" id="1.20.120.1780:FF:000001">
    <property type="entry name" value="4-hydroxybenzoate octaprenyltransferase"/>
    <property type="match status" value="1"/>
</dbReference>
<feature type="transmembrane region" description="Helical" evidence="12">
    <location>
        <begin position="142"/>
        <end position="159"/>
    </location>
</feature>
<comment type="cofactor">
    <cofactor evidence="1 12">
        <name>Mg(2+)</name>
        <dbReference type="ChEBI" id="CHEBI:18420"/>
    </cofactor>
</comment>
<dbReference type="Pfam" id="PF01040">
    <property type="entry name" value="UbiA"/>
    <property type="match status" value="1"/>
</dbReference>
<dbReference type="FunFam" id="1.10.357.140:FF:000002">
    <property type="entry name" value="4-hydroxybenzoate octaprenyltransferase"/>
    <property type="match status" value="1"/>
</dbReference>
<evidence type="ECO:0000256" key="9">
    <source>
        <dbReference type="ARBA" id="ARBA00022842"/>
    </source>
</evidence>
<evidence type="ECO:0000256" key="13">
    <source>
        <dbReference type="NCBIfam" id="TIGR01474"/>
    </source>
</evidence>
<keyword evidence="7 12" id="KW-0831">Ubiquinone biosynthesis</keyword>
<evidence type="ECO:0000256" key="11">
    <source>
        <dbReference type="ARBA" id="ARBA00023136"/>
    </source>
</evidence>
<dbReference type="InterPro" id="IPR030470">
    <property type="entry name" value="UbiA_prenylTrfase_CS"/>
</dbReference>
<dbReference type="GO" id="GO:0008412">
    <property type="term" value="F:4-hydroxybenzoate polyprenyltransferase activity"/>
    <property type="evidence" value="ECO:0007669"/>
    <property type="project" value="UniProtKB-UniRule"/>
</dbReference>
<dbReference type="EMBL" id="QEQK01000005">
    <property type="protein sequence ID" value="PWN56677.1"/>
    <property type="molecule type" value="Genomic_DNA"/>
</dbReference>
<comment type="caution">
    <text evidence="14">The sequence shown here is derived from an EMBL/GenBank/DDBJ whole genome shotgun (WGS) entry which is preliminary data.</text>
</comment>
<evidence type="ECO:0000256" key="8">
    <source>
        <dbReference type="ARBA" id="ARBA00022692"/>
    </source>
</evidence>
<dbReference type="Proteomes" id="UP000251800">
    <property type="component" value="Unassembled WGS sequence"/>
</dbReference>
<feature type="transmembrane region" description="Helical" evidence="12">
    <location>
        <begin position="21"/>
        <end position="40"/>
    </location>
</feature>
<dbReference type="GO" id="GO:0005886">
    <property type="term" value="C:plasma membrane"/>
    <property type="evidence" value="ECO:0007669"/>
    <property type="project" value="UniProtKB-SubCell"/>
</dbReference>
<feature type="transmembrane region" description="Helical" evidence="12">
    <location>
        <begin position="89"/>
        <end position="108"/>
    </location>
</feature>
<comment type="subcellular location">
    <subcellularLocation>
        <location evidence="12">Cell inner membrane</location>
        <topology evidence="12">Multi-pass membrane protein</topology>
    </subcellularLocation>
    <subcellularLocation>
        <location evidence="2">Membrane</location>
        <topology evidence="2">Multi-pass membrane protein</topology>
    </subcellularLocation>
</comment>
<keyword evidence="10 12" id="KW-1133">Transmembrane helix</keyword>
<keyword evidence="8 12" id="KW-0812">Transmembrane</keyword>
<keyword evidence="4 12" id="KW-1003">Cell membrane</keyword>
<dbReference type="InterPro" id="IPR039653">
    <property type="entry name" value="Prenyltransferase"/>
</dbReference>
<dbReference type="PANTHER" id="PTHR11048:SF28">
    <property type="entry name" value="4-HYDROXYBENZOATE POLYPRENYLTRANSFERASE, MITOCHONDRIAL"/>
    <property type="match status" value="1"/>
</dbReference>
<feature type="transmembrane region" description="Helical" evidence="12">
    <location>
        <begin position="114"/>
        <end position="133"/>
    </location>
</feature>
<dbReference type="InterPro" id="IPR044878">
    <property type="entry name" value="UbiA_sf"/>
</dbReference>
<keyword evidence="11 12" id="KW-0472">Membrane</keyword>